<accession>A0A2P1PMW4</accession>
<keyword evidence="10" id="KW-1185">Reference proteome</keyword>
<sequence>MRSFVLLSVLALASSQALASGAGAGDPEAGKARAAVCGACHGPTGNMSVDNNTPKLAGQYEGYLVKALQDYRAGIRVNAIMNPQAAQLKDQDIADLAAYFAAQTGDLQDLSKIK</sequence>
<feature type="signal peptide" evidence="7">
    <location>
        <begin position="1"/>
        <end position="19"/>
    </location>
</feature>
<dbReference type="GO" id="GO:0020037">
    <property type="term" value="F:heme binding"/>
    <property type="evidence" value="ECO:0007669"/>
    <property type="project" value="InterPro"/>
</dbReference>
<keyword evidence="1" id="KW-0813">Transport</keyword>
<reference evidence="9 10" key="1">
    <citation type="submission" date="2018-03" db="EMBL/GenBank/DDBJ databases">
        <title>Ahniella affigens gen. nov., sp. nov., a gammaproteobacterium isolated from sandy soil near a stream.</title>
        <authorList>
            <person name="Ko Y."/>
            <person name="Kim J.-H."/>
        </authorList>
    </citation>
    <scope>NUCLEOTIDE SEQUENCE [LARGE SCALE GENOMIC DNA]</scope>
    <source>
        <strain evidence="9 10">D13</strain>
    </source>
</reference>
<reference evidence="9 10" key="2">
    <citation type="submission" date="2018-03" db="EMBL/GenBank/DDBJ databases">
        <authorList>
            <person name="Keele B.F."/>
        </authorList>
    </citation>
    <scope>NUCLEOTIDE SEQUENCE [LARGE SCALE GENOMIC DNA]</scope>
    <source>
        <strain evidence="9 10">D13</strain>
    </source>
</reference>
<dbReference type="GO" id="GO:0046872">
    <property type="term" value="F:metal ion binding"/>
    <property type="evidence" value="ECO:0007669"/>
    <property type="project" value="UniProtKB-KW"/>
</dbReference>
<keyword evidence="3 6" id="KW-0479">Metal-binding</keyword>
<dbReference type="GO" id="GO:0009055">
    <property type="term" value="F:electron transfer activity"/>
    <property type="evidence" value="ECO:0007669"/>
    <property type="project" value="InterPro"/>
</dbReference>
<organism evidence="9 10">
    <name type="scientific">Ahniella affigens</name>
    <dbReference type="NCBI Taxonomy" id="2021234"/>
    <lineage>
        <taxon>Bacteria</taxon>
        <taxon>Pseudomonadati</taxon>
        <taxon>Pseudomonadota</taxon>
        <taxon>Gammaproteobacteria</taxon>
        <taxon>Lysobacterales</taxon>
        <taxon>Rhodanobacteraceae</taxon>
        <taxon>Ahniella</taxon>
    </lineage>
</organism>
<keyword evidence="5 6" id="KW-0408">Iron</keyword>
<evidence type="ECO:0000256" key="3">
    <source>
        <dbReference type="ARBA" id="ARBA00022723"/>
    </source>
</evidence>
<keyword evidence="2 6" id="KW-0349">Heme</keyword>
<dbReference type="RefSeq" id="WP_106890115.1">
    <property type="nucleotide sequence ID" value="NZ_CP027860.1"/>
</dbReference>
<dbReference type="PANTHER" id="PTHR33751:SF9">
    <property type="entry name" value="CYTOCHROME C4"/>
    <property type="match status" value="1"/>
</dbReference>
<name>A0A2P1PMW4_9GAMM</name>
<dbReference type="InterPro" id="IPR009056">
    <property type="entry name" value="Cyt_c-like_dom"/>
</dbReference>
<gene>
    <name evidence="9" type="ORF">C7S18_02795</name>
</gene>
<feature type="chain" id="PRO_5015104722" evidence="7">
    <location>
        <begin position="20"/>
        <end position="114"/>
    </location>
</feature>
<evidence type="ECO:0000256" key="7">
    <source>
        <dbReference type="SAM" id="SignalP"/>
    </source>
</evidence>
<feature type="domain" description="Cytochrome c" evidence="8">
    <location>
        <begin position="25"/>
        <end position="104"/>
    </location>
</feature>
<dbReference type="PROSITE" id="PS51007">
    <property type="entry name" value="CYTC"/>
    <property type="match status" value="1"/>
</dbReference>
<dbReference type="Pfam" id="PF00034">
    <property type="entry name" value="Cytochrom_C"/>
    <property type="match status" value="1"/>
</dbReference>
<dbReference type="SUPFAM" id="SSF46626">
    <property type="entry name" value="Cytochrome c"/>
    <property type="match status" value="1"/>
</dbReference>
<dbReference type="InterPro" id="IPR050597">
    <property type="entry name" value="Cytochrome_c_Oxidase_Subunit"/>
</dbReference>
<proteinExistence type="predicted"/>
<dbReference type="Proteomes" id="UP000241074">
    <property type="component" value="Chromosome"/>
</dbReference>
<evidence type="ECO:0000256" key="6">
    <source>
        <dbReference type="PROSITE-ProRule" id="PRU00433"/>
    </source>
</evidence>
<evidence type="ECO:0000256" key="4">
    <source>
        <dbReference type="ARBA" id="ARBA00022982"/>
    </source>
</evidence>
<evidence type="ECO:0000259" key="8">
    <source>
        <dbReference type="PROSITE" id="PS51007"/>
    </source>
</evidence>
<keyword evidence="4" id="KW-0249">Electron transport</keyword>
<dbReference type="OrthoDB" id="9796421at2"/>
<evidence type="ECO:0000256" key="1">
    <source>
        <dbReference type="ARBA" id="ARBA00022448"/>
    </source>
</evidence>
<dbReference type="AlphaFoldDB" id="A0A2P1PMW4"/>
<evidence type="ECO:0000256" key="5">
    <source>
        <dbReference type="ARBA" id="ARBA00023004"/>
    </source>
</evidence>
<dbReference type="PANTHER" id="PTHR33751">
    <property type="entry name" value="CBB3-TYPE CYTOCHROME C OXIDASE SUBUNIT FIXP"/>
    <property type="match status" value="1"/>
</dbReference>
<evidence type="ECO:0000313" key="10">
    <source>
        <dbReference type="Proteomes" id="UP000241074"/>
    </source>
</evidence>
<protein>
    <submittedName>
        <fullName evidence="9">Cytochrome C</fullName>
    </submittedName>
</protein>
<evidence type="ECO:0000256" key="2">
    <source>
        <dbReference type="ARBA" id="ARBA00022617"/>
    </source>
</evidence>
<keyword evidence="7" id="KW-0732">Signal</keyword>
<evidence type="ECO:0000313" key="9">
    <source>
        <dbReference type="EMBL" id="AVP96186.1"/>
    </source>
</evidence>
<dbReference type="Gene3D" id="1.10.760.10">
    <property type="entry name" value="Cytochrome c-like domain"/>
    <property type="match status" value="1"/>
</dbReference>
<dbReference type="EMBL" id="CP027860">
    <property type="protein sequence ID" value="AVP96186.1"/>
    <property type="molecule type" value="Genomic_DNA"/>
</dbReference>
<dbReference type="InterPro" id="IPR036909">
    <property type="entry name" value="Cyt_c-like_dom_sf"/>
</dbReference>
<dbReference type="KEGG" id="xba:C7S18_02795"/>